<evidence type="ECO:0008006" key="4">
    <source>
        <dbReference type="Google" id="ProtNLM"/>
    </source>
</evidence>
<dbReference type="EMBL" id="CP094534">
    <property type="protein sequence ID" value="UOE32859.1"/>
    <property type="molecule type" value="Genomic_DNA"/>
</dbReference>
<feature type="chain" id="PRO_5047389990" description="DUF3313 domain-containing protein" evidence="1">
    <location>
        <begin position="24"/>
        <end position="268"/>
    </location>
</feature>
<dbReference type="Proteomes" id="UP000831390">
    <property type="component" value="Chromosome"/>
</dbReference>
<reference evidence="2 3" key="1">
    <citation type="submission" date="2022-03" db="EMBL/GenBank/DDBJ databases">
        <title>Hymenobactersp. isolated from the air.</title>
        <authorList>
            <person name="Won M."/>
            <person name="Kwon S.-W."/>
        </authorList>
    </citation>
    <scope>NUCLEOTIDE SEQUENCE [LARGE SCALE GENOMIC DNA]</scope>
    <source>
        <strain evidence="2 3">KACC 22596</strain>
    </source>
</reference>
<keyword evidence="3" id="KW-1185">Reference proteome</keyword>
<evidence type="ECO:0000256" key="1">
    <source>
        <dbReference type="SAM" id="SignalP"/>
    </source>
</evidence>
<name>A0ABY4B1Y0_9BACT</name>
<organism evidence="2 3">
    <name type="scientific">Hymenobacter monticola</name>
    <dbReference type="NCBI Taxonomy" id="1705399"/>
    <lineage>
        <taxon>Bacteria</taxon>
        <taxon>Pseudomonadati</taxon>
        <taxon>Bacteroidota</taxon>
        <taxon>Cytophagia</taxon>
        <taxon>Cytophagales</taxon>
        <taxon>Hymenobacteraceae</taxon>
        <taxon>Hymenobacter</taxon>
    </lineage>
</organism>
<proteinExistence type="predicted"/>
<feature type="signal peptide" evidence="1">
    <location>
        <begin position="1"/>
        <end position="23"/>
    </location>
</feature>
<evidence type="ECO:0000313" key="2">
    <source>
        <dbReference type="EMBL" id="UOE32859.1"/>
    </source>
</evidence>
<protein>
    <recommendedName>
        <fullName evidence="4">DUF3313 domain-containing protein</fullName>
    </recommendedName>
</protein>
<sequence>MNHNYSFPISLFISLLVSGSAYAQSTSNVANGKMYSERVGKSSIYFPTPAGFVSVRPEMKRYYDYASLLTPKGSQLNAFFLQDSMKKHLNADTLLYPAKFIRVQSLTNFELPPSIEDKEIIRIFKDKLKKQSTESYSQYVDKVNKQLVDKEDELIRLMEYDSDFKALSMVAVKGFDEGPLWLSYGMFIKYNVDDTEGKQIVDIKAGTLSFALIKRQIVFVYSYAEKDQLEWAKRTTKGYLEALVAANNPVLPKLSSKPIPATVKGVKR</sequence>
<evidence type="ECO:0000313" key="3">
    <source>
        <dbReference type="Proteomes" id="UP000831390"/>
    </source>
</evidence>
<accession>A0ABY4B1Y0</accession>
<gene>
    <name evidence="2" type="ORF">MTP16_17195</name>
</gene>
<keyword evidence="1" id="KW-0732">Signal</keyword>
<dbReference type="RefSeq" id="WP_243512153.1">
    <property type="nucleotide sequence ID" value="NZ_CP094534.1"/>
</dbReference>